<dbReference type="Proteomes" id="UP001148737">
    <property type="component" value="Unassembled WGS sequence"/>
</dbReference>
<name>A0ACC1QP49_9HYPO</name>
<evidence type="ECO:0000313" key="2">
    <source>
        <dbReference type="Proteomes" id="UP001148737"/>
    </source>
</evidence>
<reference evidence="1" key="1">
    <citation type="submission" date="2022-07" db="EMBL/GenBank/DDBJ databases">
        <title>Genome Sequence of Lecanicillium saksenae.</title>
        <authorList>
            <person name="Buettner E."/>
        </authorList>
    </citation>
    <scope>NUCLEOTIDE SEQUENCE</scope>
    <source>
        <strain evidence="1">VT-O1</strain>
    </source>
</reference>
<organism evidence="1 2">
    <name type="scientific">Lecanicillium saksenae</name>
    <dbReference type="NCBI Taxonomy" id="468837"/>
    <lineage>
        <taxon>Eukaryota</taxon>
        <taxon>Fungi</taxon>
        <taxon>Dikarya</taxon>
        <taxon>Ascomycota</taxon>
        <taxon>Pezizomycotina</taxon>
        <taxon>Sordariomycetes</taxon>
        <taxon>Hypocreomycetidae</taxon>
        <taxon>Hypocreales</taxon>
        <taxon>Cordycipitaceae</taxon>
        <taxon>Lecanicillium</taxon>
    </lineage>
</organism>
<dbReference type="EMBL" id="JANAKD010000904">
    <property type="protein sequence ID" value="KAJ3486392.1"/>
    <property type="molecule type" value="Genomic_DNA"/>
</dbReference>
<accession>A0ACC1QP49</accession>
<protein>
    <submittedName>
        <fullName evidence="1">Uncharacterized protein</fullName>
    </submittedName>
</protein>
<evidence type="ECO:0000313" key="1">
    <source>
        <dbReference type="EMBL" id="KAJ3486392.1"/>
    </source>
</evidence>
<proteinExistence type="predicted"/>
<keyword evidence="2" id="KW-1185">Reference proteome</keyword>
<sequence length="514" mass="56139">MKQLGLMGIVPVFGAGLSAATEANQDDAQSALTFAYQYGYPLAAYSRLFGQDSANGIKHWRELASADNHAVVRTNSDTLYSTVTYDLSHNDLSISLGELDDWYWLFSFYDPYGDNYANFGSAGKYEPGKYRLRHVNDSYGVFKSEKGDEFKGYVNSPTPHGGIVVRTAVYNRETDYPKVHAFQDTIRIDTLNRTFELGDIPALDASIFQYEKPSSKPISNATTVFALTAALAPWNLPLVHEDRARVNKTLLSAGIKDGKFIQPQGTNITNAQETASKAAAKVLATKPEYIQDLGNNWQQTGQLVTGNFSTLYDARQLIASKGYLQLTQDQALYPSYNQKSGDGTIVIGPDEAAVFTFSRVPFIKATGFWSLTAYENEYFIPNSLNRYVLNSGSNLTHPDGSLVREYGDQPFQIIVQSSDKNPGGNWTNNWLPGPRNGGAFAVNLRLYGAQPSMTDGGYVYPVVTIEKAIGSANSTTNSTSSPGTKQPPPPKSSAAALTASLYMIVACVAAHAVW</sequence>
<comment type="caution">
    <text evidence="1">The sequence shown here is derived from an EMBL/GenBank/DDBJ whole genome shotgun (WGS) entry which is preliminary data.</text>
</comment>
<gene>
    <name evidence="1" type="ORF">NLG97_g6625</name>
</gene>